<feature type="domain" description="PX" evidence="1">
    <location>
        <begin position="189"/>
        <end position="377"/>
    </location>
</feature>
<feature type="domain" description="PX-associated" evidence="2">
    <location>
        <begin position="6"/>
        <end position="131"/>
    </location>
</feature>
<evidence type="ECO:0000259" key="2">
    <source>
        <dbReference type="Pfam" id="PF12828"/>
    </source>
</evidence>
<dbReference type="Proteomes" id="UP000294847">
    <property type="component" value="Chromosome 3"/>
</dbReference>
<evidence type="ECO:0000259" key="1">
    <source>
        <dbReference type="Pfam" id="PF12825"/>
    </source>
</evidence>
<name>A0A4P7NAZ1_PYROR</name>
<dbReference type="InterPro" id="IPR047168">
    <property type="entry name" value="LEC1-like"/>
</dbReference>
<dbReference type="InterPro" id="IPR024554">
    <property type="entry name" value="LEC1-like_C"/>
</dbReference>
<accession>A0A4P7NAZ1</accession>
<gene>
    <name evidence="3" type="ORF">PoMZ_04712</name>
</gene>
<evidence type="ECO:0000313" key="3">
    <source>
        <dbReference type="EMBL" id="QBZ59749.1"/>
    </source>
</evidence>
<reference evidence="3 4" key="1">
    <citation type="journal article" date="2019" name="Mol. Biol. Evol.">
        <title>Blast fungal genomes show frequent chromosomal changes, gene gains and losses, and effector gene turnover.</title>
        <authorList>
            <person name="Gomez Luciano L.B."/>
            <person name="Jason Tsai I."/>
            <person name="Chuma I."/>
            <person name="Tosa Y."/>
            <person name="Chen Y.H."/>
            <person name="Li J.Y."/>
            <person name="Li M.Y."/>
            <person name="Jade Lu M.Y."/>
            <person name="Nakayashiki H."/>
            <person name="Li W.H."/>
        </authorList>
    </citation>
    <scope>NUCLEOTIDE SEQUENCE [LARGE SCALE GENOMIC DNA]</scope>
    <source>
        <strain evidence="3">MZ5-1-6</strain>
    </source>
</reference>
<proteinExistence type="predicted"/>
<organism evidence="3 4">
    <name type="scientific">Pyricularia oryzae</name>
    <name type="common">Rice blast fungus</name>
    <name type="synonym">Magnaporthe oryzae</name>
    <dbReference type="NCBI Taxonomy" id="318829"/>
    <lineage>
        <taxon>Eukaryota</taxon>
        <taxon>Fungi</taxon>
        <taxon>Dikarya</taxon>
        <taxon>Ascomycota</taxon>
        <taxon>Pezizomycotina</taxon>
        <taxon>Sordariomycetes</taxon>
        <taxon>Sordariomycetidae</taxon>
        <taxon>Magnaporthales</taxon>
        <taxon>Pyriculariaceae</taxon>
        <taxon>Pyricularia</taxon>
    </lineage>
</organism>
<protein>
    <submittedName>
        <fullName evidence="3">Uncharacterized protein</fullName>
    </submittedName>
</protein>
<dbReference type="AlphaFoldDB" id="A0A4P7NAZ1"/>
<dbReference type="GO" id="GO:0035091">
    <property type="term" value="F:phosphatidylinositol binding"/>
    <property type="evidence" value="ECO:0007669"/>
    <property type="project" value="TreeGrafter"/>
</dbReference>
<dbReference type="VEuPathDB" id="FungiDB:M_BR32_EuGene_00098931"/>
<dbReference type="InterPro" id="IPR024555">
    <property type="entry name" value="PX-associated"/>
</dbReference>
<dbReference type="EMBL" id="CP034206">
    <property type="protein sequence ID" value="QBZ59749.1"/>
    <property type="molecule type" value="Genomic_DNA"/>
</dbReference>
<dbReference type="PANTHER" id="PTHR47185">
    <property type="entry name" value="PX DOMAIN-CONTAINING PROTEIN YPR097W"/>
    <property type="match status" value="1"/>
</dbReference>
<dbReference type="PANTHER" id="PTHR47185:SF2">
    <property type="entry name" value="FUNGAL PROTEIN"/>
    <property type="match status" value="1"/>
</dbReference>
<dbReference type="Pfam" id="PF12828">
    <property type="entry name" value="PXB"/>
    <property type="match status" value="1"/>
</dbReference>
<evidence type="ECO:0000313" key="4">
    <source>
        <dbReference type="Proteomes" id="UP000294847"/>
    </source>
</evidence>
<sequence>MSDINAPLSAAELHALFDILTHYETYSEFVDLRYPDTAANVGYPFAKTAKDGSRVHVTKPAAPILHQLLSTFVTEMFALRSLPNTFWSVQVQGIFENLAEANLSESYDKGALGTRKTLCTVFSSILELVARGQLGGVQRQIENTRSLKSNVYDLNRAESLIKAWDDVVQELVYGNLIDELFDHAANVSGNLEEHSPAAEAAVHYIVLHLATILHQVFVVSSEGPYILKLLDNMYKMLPWVMIKQTLRIGNAATMLNGLVKLLLSKLSIGSVSNWIGVTTDADDGMNLMQRIISMTLSWDCSEFKKTADHVKKMKSGPTKEQLAAIDEHIKLSRDEQDRVRGTSISEGKSIVMAILKSQHQSCSISDSEHSALLDYYSARLSIRDREEISRVMCRSKPDLMTQLLRDVMSAYEPMIREVHTKIPLHETMGDVEAFLGEMIETAKGTKSQVATITDFVDLLMRNRSRLYKWMHLIDKECPGPREEFRTWAHNSIREFRRKSASPRPSPAKGYTYGDINGGRGHESYCSGAAGDMSATLSAMFAALPRETRADVRHQIDAHATYLEIINGRSVVHMQNILDCLSARRSSSSLGALDVTSKLRSKISSKASSGAASPAPVRLGSPENGAVSWEASGPGVFLIRWNDLLDETLVTPATQFGPPRVGKDVKQKTSMGKAGTGAKAKEKKLPKGFVEEFEGLKVDGGAVSDIEAPEVGAVLTAMGKEFWQLLASRKNDAQSKVTPVTNFI</sequence>
<dbReference type="Pfam" id="PF12825">
    <property type="entry name" value="DUF3818"/>
    <property type="match status" value="1"/>
</dbReference>